<dbReference type="InterPro" id="IPR044927">
    <property type="entry name" value="Endonuclea_NS_2"/>
</dbReference>
<dbReference type="OrthoDB" id="6606584at2759"/>
<feature type="signal peptide" evidence="1">
    <location>
        <begin position="1"/>
        <end position="22"/>
    </location>
</feature>
<dbReference type="Proteomes" id="UP000625711">
    <property type="component" value="Unassembled WGS sequence"/>
</dbReference>
<feature type="chain" id="PRO_5032897718" description="Type VII secretion system protein EssD-like domain-containing protein" evidence="1">
    <location>
        <begin position="23"/>
        <end position="190"/>
    </location>
</feature>
<evidence type="ECO:0000313" key="3">
    <source>
        <dbReference type="EMBL" id="KAF7283113.1"/>
    </source>
</evidence>
<keyword evidence="4" id="KW-1185">Reference proteome</keyword>
<gene>
    <name evidence="3" type="ORF">GWI33_001306</name>
</gene>
<evidence type="ECO:0000313" key="4">
    <source>
        <dbReference type="Proteomes" id="UP000625711"/>
    </source>
</evidence>
<dbReference type="Gene3D" id="3.40.570.10">
    <property type="entry name" value="Extracellular Endonuclease, subunit A"/>
    <property type="match status" value="1"/>
</dbReference>
<dbReference type="InterPro" id="IPR044929">
    <property type="entry name" value="DNA/RNA_non-sp_Endonuclease_sf"/>
</dbReference>
<comment type="caution">
    <text evidence="3">The sequence shown here is derived from an EMBL/GenBank/DDBJ whole genome shotgun (WGS) entry which is preliminary data.</text>
</comment>
<accession>A0A834IQC6</accession>
<dbReference type="EMBL" id="JAACXV010000136">
    <property type="protein sequence ID" value="KAF7283113.1"/>
    <property type="molecule type" value="Genomic_DNA"/>
</dbReference>
<dbReference type="AlphaFoldDB" id="A0A834IQC6"/>
<dbReference type="Pfam" id="PF13930">
    <property type="entry name" value="Endonuclea_NS_2"/>
    <property type="match status" value="1"/>
</dbReference>
<evidence type="ECO:0000259" key="2">
    <source>
        <dbReference type="Pfam" id="PF13930"/>
    </source>
</evidence>
<protein>
    <recommendedName>
        <fullName evidence="2">Type VII secretion system protein EssD-like domain-containing protein</fullName>
    </recommendedName>
</protein>
<organism evidence="3 4">
    <name type="scientific">Rhynchophorus ferrugineus</name>
    <name type="common">Red palm weevil</name>
    <name type="synonym">Curculio ferrugineus</name>
    <dbReference type="NCBI Taxonomy" id="354439"/>
    <lineage>
        <taxon>Eukaryota</taxon>
        <taxon>Metazoa</taxon>
        <taxon>Ecdysozoa</taxon>
        <taxon>Arthropoda</taxon>
        <taxon>Hexapoda</taxon>
        <taxon>Insecta</taxon>
        <taxon>Pterygota</taxon>
        <taxon>Neoptera</taxon>
        <taxon>Endopterygota</taxon>
        <taxon>Coleoptera</taxon>
        <taxon>Polyphaga</taxon>
        <taxon>Cucujiformia</taxon>
        <taxon>Curculionidae</taxon>
        <taxon>Dryophthorinae</taxon>
        <taxon>Rhynchophorus</taxon>
    </lineage>
</organism>
<reference evidence="3" key="1">
    <citation type="submission" date="2020-08" db="EMBL/GenBank/DDBJ databases">
        <title>Genome sequencing and assembly of the red palm weevil Rhynchophorus ferrugineus.</title>
        <authorList>
            <person name="Dias G.B."/>
            <person name="Bergman C.M."/>
            <person name="Manee M."/>
        </authorList>
    </citation>
    <scope>NUCLEOTIDE SEQUENCE</scope>
    <source>
        <strain evidence="3">AA-2017</strain>
        <tissue evidence="3">Whole larva</tissue>
    </source>
</reference>
<evidence type="ECO:0000256" key="1">
    <source>
        <dbReference type="SAM" id="SignalP"/>
    </source>
</evidence>
<proteinExistence type="predicted"/>
<feature type="domain" description="Type VII secretion system protein EssD-like" evidence="2">
    <location>
        <begin position="54"/>
        <end position="167"/>
    </location>
</feature>
<keyword evidence="1" id="KW-0732">Signal</keyword>
<sequence length="190" mass="20952">MLKRLSFVFCCLLVVSYNIVEAATTTVNLGSNIARVTTGSHVCKNGKSTEVTFQVNAVLNKKSSKRTNFGSNFKQRMDQLDSVAGDHKGHILASAFGGPAVTWNLAPQADHLNTKYKCRNSMLNIWYDCEKFIRQNLDKKKQVSVKISLRYQNGNCRPTHWSIDAQAGSQGCQALDITNGPLPLGVCQKA</sequence>
<name>A0A834IQC6_RHYFE</name>